<dbReference type="Pfam" id="PF00085">
    <property type="entry name" value="Thioredoxin"/>
    <property type="match status" value="1"/>
</dbReference>
<keyword evidence="7" id="KW-1185">Reference proteome</keyword>
<reference evidence="6" key="2">
    <citation type="submission" date="2025-09" db="UniProtKB">
        <authorList>
            <consortium name="Ensembl"/>
        </authorList>
    </citation>
    <scope>IDENTIFICATION</scope>
</reference>
<evidence type="ECO:0000259" key="4">
    <source>
        <dbReference type="Pfam" id="PF24509"/>
    </source>
</evidence>
<accession>A0A8D0BK13</accession>
<dbReference type="AlphaFoldDB" id="A0A8D0BK13"/>
<dbReference type="OMA" id="CRRTLMG"/>
<dbReference type="GeneTree" id="ENSGT00390000006080"/>
<dbReference type="InterPro" id="IPR036249">
    <property type="entry name" value="Thioredoxin-like_sf"/>
</dbReference>
<feature type="domain" description="TXNDC16 second thioredoxin-like" evidence="4">
    <location>
        <begin position="156"/>
        <end position="276"/>
    </location>
</feature>
<evidence type="ECO:0000259" key="3">
    <source>
        <dbReference type="Pfam" id="PF24508"/>
    </source>
</evidence>
<dbReference type="Proteomes" id="UP000694421">
    <property type="component" value="Unplaced"/>
</dbReference>
<dbReference type="Ensembl" id="ENSSMRT00000014058.1">
    <property type="protein sequence ID" value="ENSSMRP00000012066.1"/>
    <property type="gene ID" value="ENSSMRG00000009442.1"/>
</dbReference>
<dbReference type="PANTHER" id="PTHR22699:SF1">
    <property type="entry name" value="THIOREDOXIN DOMAIN-CONTAINING PROTEIN 16"/>
    <property type="match status" value="1"/>
</dbReference>
<dbReference type="GO" id="GO:0005788">
    <property type="term" value="C:endoplasmic reticulum lumen"/>
    <property type="evidence" value="ECO:0007669"/>
    <property type="project" value="Ensembl"/>
</dbReference>
<dbReference type="Pfam" id="PF24509">
    <property type="entry name" value="TXNDC16_2nd"/>
    <property type="match status" value="1"/>
</dbReference>
<dbReference type="Pfam" id="PF24510">
    <property type="entry name" value="TXNDC16_3rd"/>
    <property type="match status" value="1"/>
</dbReference>
<evidence type="ECO:0000313" key="6">
    <source>
        <dbReference type="Ensembl" id="ENSSMRP00000012066.1"/>
    </source>
</evidence>
<dbReference type="InterPro" id="IPR040090">
    <property type="entry name" value="TXNDC16"/>
</dbReference>
<evidence type="ECO:0000259" key="2">
    <source>
        <dbReference type="Pfam" id="PF00085"/>
    </source>
</evidence>
<dbReference type="InterPro" id="IPR057645">
    <property type="entry name" value="TXNDC16_3rd"/>
</dbReference>
<dbReference type="PANTHER" id="PTHR22699">
    <property type="entry name" value="THIOREDOXIN DOMAIN-CONTAINING PROTEIN 16"/>
    <property type="match status" value="1"/>
</dbReference>
<organism evidence="6 7">
    <name type="scientific">Salvator merianae</name>
    <name type="common">Argentine black and white tegu</name>
    <name type="synonym">Tupinambis merianae</name>
    <dbReference type="NCBI Taxonomy" id="96440"/>
    <lineage>
        <taxon>Eukaryota</taxon>
        <taxon>Metazoa</taxon>
        <taxon>Chordata</taxon>
        <taxon>Craniata</taxon>
        <taxon>Vertebrata</taxon>
        <taxon>Euteleostomi</taxon>
        <taxon>Lepidosauria</taxon>
        <taxon>Squamata</taxon>
        <taxon>Bifurcata</taxon>
        <taxon>Unidentata</taxon>
        <taxon>Episquamata</taxon>
        <taxon>Laterata</taxon>
        <taxon>Teiioidea</taxon>
        <taxon>Teiidae</taxon>
        <taxon>Salvator</taxon>
    </lineage>
</organism>
<feature type="region of interest" description="Disordered" evidence="1">
    <location>
        <begin position="374"/>
        <end position="408"/>
    </location>
</feature>
<feature type="domain" description="TXNDC16 N-terminal" evidence="3">
    <location>
        <begin position="51"/>
        <end position="155"/>
    </location>
</feature>
<evidence type="ECO:0000256" key="1">
    <source>
        <dbReference type="SAM" id="MobiDB-lite"/>
    </source>
</evidence>
<feature type="domain" description="Thioredoxin" evidence="2">
    <location>
        <begin position="430"/>
        <end position="527"/>
    </location>
</feature>
<reference evidence="6" key="1">
    <citation type="submission" date="2025-08" db="UniProtKB">
        <authorList>
            <consortium name="Ensembl"/>
        </authorList>
    </citation>
    <scope>IDENTIFICATION</scope>
</reference>
<evidence type="ECO:0000313" key="7">
    <source>
        <dbReference type="Proteomes" id="UP000694421"/>
    </source>
</evidence>
<protein>
    <submittedName>
        <fullName evidence="6">Thioredoxin domain containing 16</fullName>
    </submittedName>
</protein>
<dbReference type="Pfam" id="PF13848">
    <property type="entry name" value="Thioredoxin_6"/>
    <property type="match status" value="1"/>
</dbReference>
<feature type="domain" description="TXNDC16 third thioredoxin-like" evidence="5">
    <location>
        <begin position="277"/>
        <end position="368"/>
    </location>
</feature>
<evidence type="ECO:0000259" key="5">
    <source>
        <dbReference type="Pfam" id="PF24510"/>
    </source>
</evidence>
<dbReference type="SUPFAM" id="SSF52833">
    <property type="entry name" value="Thioredoxin-like"/>
    <property type="match status" value="1"/>
</dbReference>
<dbReference type="Pfam" id="PF24508">
    <property type="entry name" value="TXNDC16_N"/>
    <property type="match status" value="1"/>
</dbReference>
<name>A0A8D0BK13_SALMN</name>
<sequence>MEAILRDLVPLQQLDRAKVMFRPRTNTWPLSQCLLLLWASCAMSESNADNLLPELSPQEYMSSLQASKASFVYFQKSSPSPSAEVFLEQLEHSIKNLQDYGISVLKVKCDREEAIGYCREDSASGSAYLFRGHVLLRELPTDALFSVDAIVANVLFALLFNEVKYLATLVDLQKLEDALKGQSDLVFAYVQAVGTAEHRVLMEAAFVYGNLKFALTTEVMLLKSICNEEADVPSSKLFFCHCKLAVDPTLPCRRTLMEQPLTTLSVHKFMKLMGEPLVVEAVEDPESISTIHLQLGLPLIFILTQKETSEVDKRTAEFVAWRLLGKAGVVLLPRSSISRDVTSQPNMALKQAGEGVPVRYLVLKDPEEIVSLVESHKDSEPSHAGEEEEEEYEDEELEEGENYEEEIQDDQVVESVIRDRKHELSLEDIQMLTEDSFAPALAMASYAVVLFYASWEAVSLVVMQSYVEVAARLKGNPELMLARVNCWDWPQVCSQQNITQFPAIRMYTREGRKLDYAAMWGTEEMLRFIELGKLSCPLRLTTPEEVEEYLWVRISPYQGVSVLGIFDTNMSEAKEAFTEAGMVLNGYVVTGIYSEDDATILSHKYNVPLPALLFAKPGTQERSAIHLSNYSTRNLVDVIHAMILEPFPEITIGNLPQYFQLHKPLLILFSDGALHEKDEEEMRQLARHQEDENFIACWLNLKNTPVGKGILKAYFGNSYPALPLLLWISLHTGGQIFVFPSDQTLSEGSVLAWIEKLKSSREFPSGKSAMCS</sequence>
<feature type="compositionally biased region" description="Acidic residues" evidence="1">
    <location>
        <begin position="386"/>
        <end position="408"/>
    </location>
</feature>
<dbReference type="Gene3D" id="3.40.30.10">
    <property type="entry name" value="Glutaredoxin"/>
    <property type="match status" value="2"/>
</dbReference>
<dbReference type="CDD" id="cd02961">
    <property type="entry name" value="PDI_a_family"/>
    <property type="match status" value="1"/>
</dbReference>
<dbReference type="InterPro" id="IPR057642">
    <property type="entry name" value="TXNDC16_2nd"/>
</dbReference>
<dbReference type="InterPro" id="IPR013766">
    <property type="entry name" value="Thioredoxin_domain"/>
</dbReference>
<dbReference type="InterPro" id="IPR057639">
    <property type="entry name" value="TXNDC16_N"/>
</dbReference>
<proteinExistence type="predicted"/>
<feature type="compositionally biased region" description="Basic and acidic residues" evidence="1">
    <location>
        <begin position="374"/>
        <end position="385"/>
    </location>
</feature>